<keyword evidence="4" id="KW-0808">Transferase</keyword>
<evidence type="ECO:0000259" key="6">
    <source>
        <dbReference type="Pfam" id="PF06925"/>
    </source>
</evidence>
<dbReference type="GO" id="GO:0016758">
    <property type="term" value="F:hexosyltransferase activity"/>
    <property type="evidence" value="ECO:0007669"/>
    <property type="project" value="InterPro"/>
</dbReference>
<evidence type="ECO:0000259" key="5">
    <source>
        <dbReference type="Pfam" id="PF04101"/>
    </source>
</evidence>
<dbReference type="InterPro" id="IPR009695">
    <property type="entry name" value="Diacylglyc_glucosyltr_N"/>
</dbReference>
<reference evidence="7" key="1">
    <citation type="submission" date="2021-10" db="EMBL/GenBank/DDBJ databases">
        <title>Anaerobic single-cell dispensing facilitates the cultivation of human gut bacteria.</title>
        <authorList>
            <person name="Afrizal A."/>
        </authorList>
    </citation>
    <scope>NUCLEOTIDE SEQUENCE</scope>
    <source>
        <strain evidence="7">CLA-AA-H272</strain>
    </source>
</reference>
<dbReference type="Gene3D" id="3.40.50.2000">
    <property type="entry name" value="Glycogen Phosphorylase B"/>
    <property type="match status" value="1"/>
</dbReference>
<organism evidence="7 8">
    <name type="scientific">Brotocaccenecus cirricatena</name>
    <dbReference type="NCBI Taxonomy" id="3064195"/>
    <lineage>
        <taxon>Bacteria</taxon>
        <taxon>Bacillati</taxon>
        <taxon>Bacillota</taxon>
        <taxon>Clostridia</taxon>
        <taxon>Eubacteriales</taxon>
        <taxon>Oscillospiraceae</taxon>
        <taxon>Brotocaccenecus</taxon>
    </lineage>
</organism>
<dbReference type="GO" id="GO:0016020">
    <property type="term" value="C:membrane"/>
    <property type="evidence" value="ECO:0007669"/>
    <property type="project" value="UniProtKB-SubCell"/>
</dbReference>
<accession>A0AAE3AFD5</accession>
<feature type="domain" description="Diacylglycerol glucosyltransferase N-terminal" evidence="6">
    <location>
        <begin position="14"/>
        <end position="175"/>
    </location>
</feature>
<dbReference type="AlphaFoldDB" id="A0AAE3AFD5"/>
<evidence type="ECO:0000256" key="1">
    <source>
        <dbReference type="ARBA" id="ARBA00004370"/>
    </source>
</evidence>
<evidence type="ECO:0000313" key="7">
    <source>
        <dbReference type="EMBL" id="MCC2130349.1"/>
    </source>
</evidence>
<comment type="subcellular location">
    <subcellularLocation>
        <location evidence="1">Membrane</location>
    </subcellularLocation>
</comment>
<dbReference type="InterPro" id="IPR007235">
    <property type="entry name" value="Glyco_trans_28_C"/>
</dbReference>
<evidence type="ECO:0000256" key="3">
    <source>
        <dbReference type="ARBA" id="ARBA00022676"/>
    </source>
</evidence>
<comment type="caution">
    <text evidence="7">The sequence shown here is derived from an EMBL/GenBank/DDBJ whole genome shotgun (WGS) entry which is preliminary data.</text>
</comment>
<evidence type="ECO:0000256" key="4">
    <source>
        <dbReference type="ARBA" id="ARBA00022679"/>
    </source>
</evidence>
<evidence type="ECO:0000256" key="2">
    <source>
        <dbReference type="ARBA" id="ARBA00006962"/>
    </source>
</evidence>
<name>A0AAE3AFD5_9FIRM</name>
<dbReference type="PANTHER" id="PTHR43025:SF3">
    <property type="entry name" value="MONOGALACTOSYLDIACYLGLYCEROL SYNTHASE 1, CHLOROPLASTIC"/>
    <property type="match status" value="1"/>
</dbReference>
<dbReference type="Proteomes" id="UP001199319">
    <property type="component" value="Unassembled WGS sequence"/>
</dbReference>
<dbReference type="PANTHER" id="PTHR43025">
    <property type="entry name" value="MONOGALACTOSYLDIACYLGLYCEROL SYNTHASE"/>
    <property type="match status" value="1"/>
</dbReference>
<protein>
    <recommendedName>
        <fullName evidence="9">Monogalactosyldiacylglycerol synthase</fullName>
    </recommendedName>
</protein>
<dbReference type="GO" id="GO:0009247">
    <property type="term" value="P:glycolipid biosynthetic process"/>
    <property type="evidence" value="ECO:0007669"/>
    <property type="project" value="InterPro"/>
</dbReference>
<feature type="domain" description="Glycosyl transferase family 28 C-terminal" evidence="5">
    <location>
        <begin position="203"/>
        <end position="294"/>
    </location>
</feature>
<gene>
    <name evidence="7" type="ORF">LKD37_12645</name>
</gene>
<sequence>MKIAILSCNTGGGHNAAAAALAEELSARGHESRTYNTLDFLPKGAADLISRGHDFAYRYAPKLYGAGYRMEEKRPSPLLYENSIRGIGPLYEALVDLGADAAICVHVFPAMMMTELRCGYGLRMPTWFVATDFTCSPGVGELQLDGICIPHPALTLEFQAAGLPAQRIFPTGIPIRRQFCQTPDRDAARRQLELEGCRHVFTLACGSMGAGPLRSTAACIAGLLGPEDRLVAVCGSNQRMHRQMIDDFVDNPRVRVLGFTEQMCAYMQASDLLISKAGGLTTAEAVASRTPLLYLNAVPGCESRNIDFMTSRGYALAVESDEELKPLLSGVISGAIDPTAMLRRREEEFPRNAAAAICDLACGAPTA</sequence>
<evidence type="ECO:0000313" key="8">
    <source>
        <dbReference type="Proteomes" id="UP001199319"/>
    </source>
</evidence>
<keyword evidence="3" id="KW-0328">Glycosyltransferase</keyword>
<dbReference type="InterPro" id="IPR050519">
    <property type="entry name" value="Glycosyltransf_28_UgtP"/>
</dbReference>
<dbReference type="Pfam" id="PF06925">
    <property type="entry name" value="MGDG_synth"/>
    <property type="match status" value="1"/>
</dbReference>
<keyword evidence="8" id="KW-1185">Reference proteome</keyword>
<dbReference type="RefSeq" id="WP_302929547.1">
    <property type="nucleotide sequence ID" value="NZ_JAJEPW010000045.1"/>
</dbReference>
<evidence type="ECO:0008006" key="9">
    <source>
        <dbReference type="Google" id="ProtNLM"/>
    </source>
</evidence>
<dbReference type="SUPFAM" id="SSF53756">
    <property type="entry name" value="UDP-Glycosyltransferase/glycogen phosphorylase"/>
    <property type="match status" value="1"/>
</dbReference>
<proteinExistence type="inferred from homology"/>
<dbReference type="EMBL" id="JAJEPW010000045">
    <property type="protein sequence ID" value="MCC2130349.1"/>
    <property type="molecule type" value="Genomic_DNA"/>
</dbReference>
<dbReference type="Pfam" id="PF04101">
    <property type="entry name" value="Glyco_tran_28_C"/>
    <property type="match status" value="1"/>
</dbReference>
<comment type="similarity">
    <text evidence="2">Belongs to the glycosyltransferase 28 family.</text>
</comment>